<organism evidence="1">
    <name type="scientific">Treponema denticola H-22</name>
    <dbReference type="NCBI Taxonomy" id="999432"/>
    <lineage>
        <taxon>Bacteria</taxon>
        <taxon>Pseudomonadati</taxon>
        <taxon>Spirochaetota</taxon>
        <taxon>Spirochaetia</taxon>
        <taxon>Spirochaetales</taxon>
        <taxon>Treponemataceae</taxon>
        <taxon>Treponema</taxon>
    </lineage>
</organism>
<comment type="caution">
    <text evidence="1">The sequence shown here is derived from an EMBL/GenBank/DDBJ whole genome shotgun (WGS) entry which is preliminary data.</text>
</comment>
<sequence length="76" mass="8186">MKCKYCGKDVRPVGPNLESDDNGYNCPASVSKKHAIIPDGSHCIHCGRETKILGDRVVTSYGIRCSASPSGRHAIQ</sequence>
<dbReference type="GeneID" id="2740233"/>
<name>A0A0E2E256_TREDN</name>
<protein>
    <submittedName>
        <fullName evidence="1">Uncharacterized protein</fullName>
    </submittedName>
</protein>
<dbReference type="RefSeq" id="WP_002670653.1">
    <property type="nucleotide sequence ID" value="NZ_CM001795.1"/>
</dbReference>
<accession>A0A0E2E256</accession>
<dbReference type="AlphaFoldDB" id="A0A0E2E256"/>
<proteinExistence type="predicted"/>
<reference evidence="1" key="1">
    <citation type="submission" date="2012-01" db="EMBL/GenBank/DDBJ databases">
        <title>The Genome Sequence of Treponema denticola H-22.</title>
        <authorList>
            <consortium name="The Broad Institute Genome Sequencing Platform"/>
            <person name="Earl A."/>
            <person name="Ward D."/>
            <person name="Feldgarden M."/>
            <person name="Gevers D."/>
            <person name="Blanton J.M."/>
            <person name="Fenno C.J."/>
            <person name="Baranova O.V."/>
            <person name="Mathney J."/>
            <person name="Dewhirst F.E."/>
            <person name="Izard J."/>
            <person name="Young S.K."/>
            <person name="Zeng Q."/>
            <person name="Gargeya S."/>
            <person name="Fitzgerald M."/>
            <person name="Haas B."/>
            <person name="Abouelleil A."/>
            <person name="Alvarado L."/>
            <person name="Arachchi H.M."/>
            <person name="Berlin A."/>
            <person name="Chapman S.B."/>
            <person name="Gearin G."/>
            <person name="Goldberg J."/>
            <person name="Griggs A."/>
            <person name="Gujja S."/>
            <person name="Hansen M."/>
            <person name="Heiman D."/>
            <person name="Howarth C."/>
            <person name="Larimer J."/>
            <person name="Lui A."/>
            <person name="MacDonald P.J.P."/>
            <person name="McCowen C."/>
            <person name="Montmayeur A."/>
            <person name="Murphy C."/>
            <person name="Neiman D."/>
            <person name="Pearson M."/>
            <person name="Priest M."/>
            <person name="Roberts A."/>
            <person name="Saif S."/>
            <person name="Shea T."/>
            <person name="Sisk P."/>
            <person name="Stolte C."/>
            <person name="Sykes S."/>
            <person name="Wortman J."/>
            <person name="Nusbaum C."/>
            <person name="Birren B."/>
        </authorList>
    </citation>
    <scope>NUCLEOTIDE SEQUENCE [LARGE SCALE GENOMIC DNA]</scope>
    <source>
        <strain evidence="1">H-22</strain>
    </source>
</reference>
<gene>
    <name evidence="1" type="ORF">HMPREF9726_02473</name>
</gene>
<dbReference type="Proteomes" id="UP000011705">
    <property type="component" value="Chromosome"/>
</dbReference>
<dbReference type="PATRIC" id="fig|999432.5.peg.2567"/>
<evidence type="ECO:0000313" key="1">
    <source>
        <dbReference type="EMBL" id="EMB30788.1"/>
    </source>
</evidence>
<dbReference type="HOGENOM" id="CLU_2653416_0_0_12"/>
<dbReference type="EMBL" id="AGDV01000021">
    <property type="protein sequence ID" value="EMB30788.1"/>
    <property type="molecule type" value="Genomic_DNA"/>
</dbReference>